<gene>
    <name evidence="2" type="ORF">OCU04_010645</name>
</gene>
<sequence length="709" mass="78539">MVRAPALSKKMDQDDNGPEYGAGGHLEEGQSGRARMAPLEVPNGPYRAIYPDFDAVKQAKKDRIEERVADANEAGIFDGAPNDPLDQRRFIGDLYNAFNSIETEGEDAIIDKPTKNGKLSQAALKFQTGRYPPAAIEEVCWEIFDRARYAQMDVRLLEPFHEHKFEGTLIHSTFGARWTAIVGACARSKALCKMLLDAPYLDRFVSHPQAELKMKLNNKKINAQRDEQNEIGRSFLSKGLGKEEAAEAIAHLHPGDEEVFDKYAHLSPRQSSSNAAGPTTPLAPVRIQPTRSVVANSAKRKKISESEDEDDDDEDDYVDSAVRSSIKPNLRTRRATLKTPTRSNTTNSVMEKTPQSKRAKGPPTIARQRRIDDMAPLKSQAHLNAQSNEIYRTTICRLLGLNPKHAQVMKYSLEDLRYYARAYNGEFGGSPWAHKDYPGFVGLEWTLKDGNNNEYEHFSQIIKSLGPLATLRGDFVDGKLMKNKNKMFQPKSSADREALGATANAFGFHGGYPAPVSIKSHGSPDILAENSTFSVPARQTVSHMNAYQPLRQDYYQGQATYGQAGSSYQSYNQNHASQGYTNSPHSYISPSRSYENDTFQQGNLGGQQTFAHPGYGSASYGYNSQPAAMFSDGLPYSSHSNNAYASSLRAQNTGYNASHTTQSNSYTTPQLGHSLGLVSHHPHLTGLTSRHIDPQYPDPDDCSSQQKQQ</sequence>
<evidence type="ECO:0000313" key="3">
    <source>
        <dbReference type="Proteomes" id="UP001152300"/>
    </source>
</evidence>
<feature type="region of interest" description="Disordered" evidence="1">
    <location>
        <begin position="1"/>
        <end position="40"/>
    </location>
</feature>
<comment type="caution">
    <text evidence="2">The sequence shown here is derived from an EMBL/GenBank/DDBJ whole genome shotgun (WGS) entry which is preliminary data.</text>
</comment>
<feature type="compositionally biased region" description="Polar residues" evidence="1">
    <location>
        <begin position="268"/>
        <end position="277"/>
    </location>
</feature>
<feature type="region of interest" description="Disordered" evidence="1">
    <location>
        <begin position="655"/>
        <end position="709"/>
    </location>
</feature>
<dbReference type="AlphaFoldDB" id="A0A9X0ADD7"/>
<reference evidence="2" key="1">
    <citation type="submission" date="2022-11" db="EMBL/GenBank/DDBJ databases">
        <title>Genome Resource of Sclerotinia nivalis Strain SnTB1, a Plant Pathogen Isolated from American Ginseng.</title>
        <authorList>
            <person name="Fan S."/>
        </authorList>
    </citation>
    <scope>NUCLEOTIDE SEQUENCE</scope>
    <source>
        <strain evidence="2">SnTB1</strain>
    </source>
</reference>
<feature type="compositionally biased region" description="Acidic residues" evidence="1">
    <location>
        <begin position="306"/>
        <end position="318"/>
    </location>
</feature>
<feature type="compositionally biased region" description="Polar residues" evidence="1">
    <location>
        <begin position="655"/>
        <end position="671"/>
    </location>
</feature>
<accession>A0A9X0ADD7</accession>
<evidence type="ECO:0000313" key="2">
    <source>
        <dbReference type="EMBL" id="KAJ8060309.1"/>
    </source>
</evidence>
<dbReference type="OrthoDB" id="4851482at2759"/>
<dbReference type="Proteomes" id="UP001152300">
    <property type="component" value="Unassembled WGS sequence"/>
</dbReference>
<keyword evidence="3" id="KW-1185">Reference proteome</keyword>
<protein>
    <submittedName>
        <fullName evidence="2">Uncharacterized protein</fullName>
    </submittedName>
</protein>
<feature type="compositionally biased region" description="Polar residues" evidence="1">
    <location>
        <begin position="338"/>
        <end position="350"/>
    </location>
</feature>
<dbReference type="EMBL" id="JAPEIS010000013">
    <property type="protein sequence ID" value="KAJ8060309.1"/>
    <property type="molecule type" value="Genomic_DNA"/>
</dbReference>
<feature type="region of interest" description="Disordered" evidence="1">
    <location>
        <begin position="570"/>
        <end position="608"/>
    </location>
</feature>
<organism evidence="2 3">
    <name type="scientific">Sclerotinia nivalis</name>
    <dbReference type="NCBI Taxonomy" id="352851"/>
    <lineage>
        <taxon>Eukaryota</taxon>
        <taxon>Fungi</taxon>
        <taxon>Dikarya</taxon>
        <taxon>Ascomycota</taxon>
        <taxon>Pezizomycotina</taxon>
        <taxon>Leotiomycetes</taxon>
        <taxon>Helotiales</taxon>
        <taxon>Sclerotiniaceae</taxon>
        <taxon>Sclerotinia</taxon>
    </lineage>
</organism>
<evidence type="ECO:0000256" key="1">
    <source>
        <dbReference type="SAM" id="MobiDB-lite"/>
    </source>
</evidence>
<feature type="region of interest" description="Disordered" evidence="1">
    <location>
        <begin position="267"/>
        <end position="366"/>
    </location>
</feature>
<name>A0A9X0ADD7_9HELO</name>
<proteinExistence type="predicted"/>